<protein>
    <submittedName>
        <fullName evidence="1">Uncharacterized protein</fullName>
    </submittedName>
</protein>
<proteinExistence type="predicted"/>
<name>G3HX28_CRIGR</name>
<organism evidence="1 2">
    <name type="scientific">Cricetulus griseus</name>
    <name type="common">Chinese hamster</name>
    <name type="synonym">Cricetulus barabensis griseus</name>
    <dbReference type="NCBI Taxonomy" id="10029"/>
    <lineage>
        <taxon>Eukaryota</taxon>
        <taxon>Metazoa</taxon>
        <taxon>Chordata</taxon>
        <taxon>Craniata</taxon>
        <taxon>Vertebrata</taxon>
        <taxon>Euteleostomi</taxon>
        <taxon>Mammalia</taxon>
        <taxon>Eutheria</taxon>
        <taxon>Euarchontoglires</taxon>
        <taxon>Glires</taxon>
        <taxon>Rodentia</taxon>
        <taxon>Myomorpha</taxon>
        <taxon>Muroidea</taxon>
        <taxon>Cricetidae</taxon>
        <taxon>Cricetinae</taxon>
        <taxon>Cricetulus</taxon>
    </lineage>
</organism>
<dbReference type="AlphaFoldDB" id="G3HX28"/>
<accession>G3HX28</accession>
<dbReference type="Proteomes" id="UP000001075">
    <property type="component" value="Unassembled WGS sequence"/>
</dbReference>
<dbReference type="InParanoid" id="G3HX28"/>
<reference evidence="2" key="1">
    <citation type="journal article" date="2011" name="Nat. Biotechnol.">
        <title>The genomic sequence of the Chinese hamster ovary (CHO)-K1 cell line.</title>
        <authorList>
            <person name="Xu X."/>
            <person name="Nagarajan H."/>
            <person name="Lewis N.E."/>
            <person name="Pan S."/>
            <person name="Cai Z."/>
            <person name="Liu X."/>
            <person name="Chen W."/>
            <person name="Xie M."/>
            <person name="Wang W."/>
            <person name="Hammond S."/>
            <person name="Andersen M.R."/>
            <person name="Neff N."/>
            <person name="Passarelli B."/>
            <person name="Koh W."/>
            <person name="Fan H.C."/>
            <person name="Wang J."/>
            <person name="Gui Y."/>
            <person name="Lee K.H."/>
            <person name="Betenbaugh M.J."/>
            <person name="Quake S.R."/>
            <person name="Famili I."/>
            <person name="Palsson B.O."/>
            <person name="Wang J."/>
        </authorList>
    </citation>
    <scope>NUCLEOTIDE SEQUENCE [LARGE SCALE GENOMIC DNA]</scope>
    <source>
        <strain evidence="2">CHO K1 cell line</strain>
    </source>
</reference>
<dbReference type="EMBL" id="JH000852">
    <property type="protein sequence ID" value="EGW11763.1"/>
    <property type="molecule type" value="Genomic_DNA"/>
</dbReference>
<evidence type="ECO:0000313" key="2">
    <source>
        <dbReference type="Proteomes" id="UP000001075"/>
    </source>
</evidence>
<evidence type="ECO:0000313" key="1">
    <source>
        <dbReference type="EMBL" id="EGW11763.1"/>
    </source>
</evidence>
<gene>
    <name evidence="1" type="ORF">I79_015545</name>
</gene>
<sequence length="79" mass="8600">MSKYWLGPHASGRRKGKEKIWAHETPQRTKRRNAVPARTGELDLTIMTTTGPARVAMVPALAVRRRGGSPSGLLGDVPP</sequence>